<evidence type="ECO:0000313" key="2">
    <source>
        <dbReference type="Proteomes" id="UP001054945"/>
    </source>
</evidence>
<protein>
    <submittedName>
        <fullName evidence="1">Uncharacterized protein</fullName>
    </submittedName>
</protein>
<accession>A0AAV4M689</accession>
<proteinExistence type="predicted"/>
<organism evidence="1 2">
    <name type="scientific">Caerostris extrusa</name>
    <name type="common">Bark spider</name>
    <name type="synonym">Caerostris bankana</name>
    <dbReference type="NCBI Taxonomy" id="172846"/>
    <lineage>
        <taxon>Eukaryota</taxon>
        <taxon>Metazoa</taxon>
        <taxon>Ecdysozoa</taxon>
        <taxon>Arthropoda</taxon>
        <taxon>Chelicerata</taxon>
        <taxon>Arachnida</taxon>
        <taxon>Araneae</taxon>
        <taxon>Araneomorphae</taxon>
        <taxon>Entelegynae</taxon>
        <taxon>Araneoidea</taxon>
        <taxon>Araneidae</taxon>
        <taxon>Caerostris</taxon>
    </lineage>
</organism>
<keyword evidence="2" id="KW-1185">Reference proteome</keyword>
<dbReference type="EMBL" id="BPLR01019393">
    <property type="protein sequence ID" value="GIX67350.1"/>
    <property type="molecule type" value="Genomic_DNA"/>
</dbReference>
<gene>
    <name evidence="1" type="ORF">CEXT_302171</name>
</gene>
<evidence type="ECO:0000313" key="1">
    <source>
        <dbReference type="EMBL" id="GIX67350.1"/>
    </source>
</evidence>
<comment type="caution">
    <text evidence="1">The sequence shown here is derived from an EMBL/GenBank/DDBJ whole genome shotgun (WGS) entry which is preliminary data.</text>
</comment>
<dbReference type="AlphaFoldDB" id="A0AAV4M689"/>
<dbReference type="Proteomes" id="UP001054945">
    <property type="component" value="Unassembled WGS sequence"/>
</dbReference>
<name>A0AAV4M689_CAEEX</name>
<sequence length="99" mass="11277">MSIEYSKRTKNSSEETLAMRGINEVRSIDHFRLITSFENSAGIMKTGTRKTLILMKLTFTPQHEFSPRRLGLLNDAPIKCPQRIVLGAFMSCYRTPPSL</sequence>
<reference evidence="1 2" key="1">
    <citation type="submission" date="2021-06" db="EMBL/GenBank/DDBJ databases">
        <title>Caerostris extrusa draft genome.</title>
        <authorList>
            <person name="Kono N."/>
            <person name="Arakawa K."/>
        </authorList>
    </citation>
    <scope>NUCLEOTIDE SEQUENCE [LARGE SCALE GENOMIC DNA]</scope>
</reference>